<feature type="binding site" evidence="5">
    <location>
        <position position="129"/>
    </location>
    <ligand>
        <name>S-adenosyl-L-methionine</name>
        <dbReference type="ChEBI" id="CHEBI:59789"/>
    </ligand>
</feature>
<organism evidence="6 7">
    <name type="scientific">Psychrosphaera saromensis</name>
    <dbReference type="NCBI Taxonomy" id="716813"/>
    <lineage>
        <taxon>Bacteria</taxon>
        <taxon>Pseudomonadati</taxon>
        <taxon>Pseudomonadota</taxon>
        <taxon>Gammaproteobacteria</taxon>
        <taxon>Alteromonadales</taxon>
        <taxon>Pseudoalteromonadaceae</taxon>
        <taxon>Psychrosphaera</taxon>
    </lineage>
</organism>
<dbReference type="EC" id="2.1.1.222" evidence="5"/>
<dbReference type="GO" id="GO:0032259">
    <property type="term" value="P:methylation"/>
    <property type="evidence" value="ECO:0007669"/>
    <property type="project" value="UniProtKB-KW"/>
</dbReference>
<dbReference type="EMBL" id="MSCH01000003">
    <property type="protein sequence ID" value="PQJ54240.1"/>
    <property type="molecule type" value="Genomic_DNA"/>
</dbReference>
<dbReference type="SUPFAM" id="SSF53335">
    <property type="entry name" value="S-adenosyl-L-methionine-dependent methyltransferases"/>
    <property type="match status" value="1"/>
</dbReference>
<keyword evidence="1 5" id="KW-0489">Methyltransferase</keyword>
<comment type="caution">
    <text evidence="6">The sequence shown here is derived from an EMBL/GenBank/DDBJ whole genome shotgun (WGS) entry which is preliminary data.</text>
</comment>
<accession>A0A2S7UYB3</accession>
<dbReference type="UniPathway" id="UPA00232"/>
<evidence type="ECO:0000256" key="4">
    <source>
        <dbReference type="ARBA" id="ARBA00022691"/>
    </source>
</evidence>
<feature type="binding site" evidence="5">
    <location>
        <position position="84"/>
    </location>
    <ligand>
        <name>S-adenosyl-L-methionine</name>
        <dbReference type="ChEBI" id="CHEBI:59789"/>
    </ligand>
</feature>
<dbReference type="GO" id="GO:0061542">
    <property type="term" value="F:3-demethylubiquinol 3-O-methyltransferase activity"/>
    <property type="evidence" value="ECO:0007669"/>
    <property type="project" value="UniProtKB-UniRule"/>
</dbReference>
<dbReference type="PANTHER" id="PTHR43464">
    <property type="entry name" value="METHYLTRANSFERASE"/>
    <property type="match status" value="1"/>
</dbReference>
<protein>
    <recommendedName>
        <fullName evidence="5">Ubiquinone biosynthesis O-methyltransferase</fullName>
    </recommendedName>
    <alternativeName>
        <fullName evidence="5">2-polyprenyl-6-hydroxyphenol methylase</fullName>
        <ecNumber evidence="5">2.1.1.222</ecNumber>
    </alternativeName>
    <alternativeName>
        <fullName evidence="5">3-demethylubiquinone 3-O-methyltransferase</fullName>
        <ecNumber evidence="5">2.1.1.64</ecNumber>
    </alternativeName>
</protein>
<dbReference type="OrthoDB" id="9801538at2"/>
<keyword evidence="4 5" id="KW-0949">S-adenosyl-L-methionine</keyword>
<reference evidence="6 7" key="1">
    <citation type="submission" date="2016-12" db="EMBL/GenBank/DDBJ databases">
        <title>Diversity of luminous bacteria.</title>
        <authorList>
            <person name="Yoshizawa S."/>
            <person name="Kogure K."/>
        </authorList>
    </citation>
    <scope>NUCLEOTIDE SEQUENCE [LARGE SCALE GENOMIC DNA]</scope>
    <source>
        <strain evidence="6 7">SA4-48</strain>
    </source>
</reference>
<keyword evidence="2 5" id="KW-0808">Transferase</keyword>
<dbReference type="Pfam" id="PF13489">
    <property type="entry name" value="Methyltransf_23"/>
    <property type="match status" value="1"/>
</dbReference>
<dbReference type="AlphaFoldDB" id="A0A2S7UYB3"/>
<dbReference type="Proteomes" id="UP000239007">
    <property type="component" value="Unassembled WGS sequence"/>
</dbReference>
<dbReference type="InterPro" id="IPR029063">
    <property type="entry name" value="SAM-dependent_MTases_sf"/>
</dbReference>
<dbReference type="NCBIfam" id="TIGR01983">
    <property type="entry name" value="UbiG"/>
    <property type="match status" value="1"/>
</dbReference>
<dbReference type="GO" id="GO:0010420">
    <property type="term" value="F:polyprenyldihydroxybenzoate methyltransferase activity"/>
    <property type="evidence" value="ECO:0007669"/>
    <property type="project" value="InterPro"/>
</dbReference>
<comment type="similarity">
    <text evidence="5">Belongs to the methyltransferase superfamily. UbiG/COQ3 family.</text>
</comment>
<name>A0A2S7UYB3_9GAMM</name>
<gene>
    <name evidence="5" type="primary">ubiG</name>
    <name evidence="6" type="ORF">BTO11_11640</name>
</gene>
<evidence type="ECO:0000256" key="5">
    <source>
        <dbReference type="HAMAP-Rule" id="MF_00472"/>
    </source>
</evidence>
<dbReference type="InterPro" id="IPR010233">
    <property type="entry name" value="UbiG_MeTrfase"/>
</dbReference>
<dbReference type="PANTHER" id="PTHR43464:SF19">
    <property type="entry name" value="UBIQUINONE BIOSYNTHESIS O-METHYLTRANSFERASE, MITOCHONDRIAL"/>
    <property type="match status" value="1"/>
</dbReference>
<evidence type="ECO:0000313" key="6">
    <source>
        <dbReference type="EMBL" id="PQJ54240.1"/>
    </source>
</evidence>
<evidence type="ECO:0000256" key="3">
    <source>
        <dbReference type="ARBA" id="ARBA00022688"/>
    </source>
</evidence>
<comment type="function">
    <text evidence="5">O-methyltransferase that catalyzes the 2 O-methylation steps in the ubiquinone biosynthetic pathway.</text>
</comment>
<dbReference type="GO" id="GO:0102208">
    <property type="term" value="F:2-polyprenyl-6-hydroxyphenol methylase activity"/>
    <property type="evidence" value="ECO:0007669"/>
    <property type="project" value="UniProtKB-EC"/>
</dbReference>
<dbReference type="CDD" id="cd02440">
    <property type="entry name" value="AdoMet_MTases"/>
    <property type="match status" value="1"/>
</dbReference>
<proteinExistence type="inferred from homology"/>
<evidence type="ECO:0000256" key="2">
    <source>
        <dbReference type="ARBA" id="ARBA00022679"/>
    </source>
</evidence>
<comment type="pathway">
    <text evidence="5">Cofactor biosynthesis; ubiquinone biosynthesis.</text>
</comment>
<dbReference type="RefSeq" id="WP_105052754.1">
    <property type="nucleotide sequence ID" value="NZ_BMYG01000006.1"/>
</dbReference>
<comment type="catalytic activity">
    <reaction evidence="5">
        <text>a 3-demethylubiquinol + S-adenosyl-L-methionine = a ubiquinol + S-adenosyl-L-homocysteine + H(+)</text>
        <dbReference type="Rhea" id="RHEA:44380"/>
        <dbReference type="Rhea" id="RHEA-COMP:9566"/>
        <dbReference type="Rhea" id="RHEA-COMP:10914"/>
        <dbReference type="ChEBI" id="CHEBI:15378"/>
        <dbReference type="ChEBI" id="CHEBI:17976"/>
        <dbReference type="ChEBI" id="CHEBI:57856"/>
        <dbReference type="ChEBI" id="CHEBI:59789"/>
        <dbReference type="ChEBI" id="CHEBI:84422"/>
        <dbReference type="EC" id="2.1.1.64"/>
    </reaction>
</comment>
<keyword evidence="7" id="KW-1185">Reference proteome</keyword>
<sequence>MSSNPVENTNVDSNEIEKFNSIAESWWDIEGNFKPLHKLNPVRVSYIQEMTESVAHKELLDIGCGGGILAESLAKLSANVVGIDLAQDSLNVAKLHALEAGIKNVSYQNISAESFSQQNYQHFDVVTCMEMLEHVPDPESIICAAANACKPGGKVFFSTLNKTAKSYLLSIVAAEKILKLVPNGTHEFEKFIKPAQLIKWAEQYGLKIRDAIGLHYNPLNEQFTLKPNIDVNYILYFEKLDQ</sequence>
<keyword evidence="3 5" id="KW-0831">Ubiquinone biosynthesis</keyword>
<dbReference type="FunFam" id="3.40.50.150:FF:000028">
    <property type="entry name" value="Ubiquinone biosynthesis O-methyltransferase"/>
    <property type="match status" value="1"/>
</dbReference>
<evidence type="ECO:0000256" key="1">
    <source>
        <dbReference type="ARBA" id="ARBA00022603"/>
    </source>
</evidence>
<dbReference type="HAMAP" id="MF_00472">
    <property type="entry name" value="UbiG"/>
    <property type="match status" value="1"/>
</dbReference>
<dbReference type="Gene3D" id="3.40.50.150">
    <property type="entry name" value="Vaccinia Virus protein VP39"/>
    <property type="match status" value="1"/>
</dbReference>
<feature type="binding site" evidence="5">
    <location>
        <position position="63"/>
    </location>
    <ligand>
        <name>S-adenosyl-L-methionine</name>
        <dbReference type="ChEBI" id="CHEBI:59789"/>
    </ligand>
</feature>
<evidence type="ECO:0000313" key="7">
    <source>
        <dbReference type="Proteomes" id="UP000239007"/>
    </source>
</evidence>
<comment type="catalytic activity">
    <reaction evidence="5">
        <text>a 3-(all-trans-polyprenyl)benzene-1,2-diol + S-adenosyl-L-methionine = a 2-methoxy-6-(all-trans-polyprenyl)phenol + S-adenosyl-L-homocysteine + H(+)</text>
        <dbReference type="Rhea" id="RHEA:31411"/>
        <dbReference type="Rhea" id="RHEA-COMP:9550"/>
        <dbReference type="Rhea" id="RHEA-COMP:9551"/>
        <dbReference type="ChEBI" id="CHEBI:15378"/>
        <dbReference type="ChEBI" id="CHEBI:57856"/>
        <dbReference type="ChEBI" id="CHEBI:59789"/>
        <dbReference type="ChEBI" id="CHEBI:62729"/>
        <dbReference type="ChEBI" id="CHEBI:62731"/>
        <dbReference type="EC" id="2.1.1.222"/>
    </reaction>
</comment>
<dbReference type="EC" id="2.1.1.64" evidence="5"/>
<feature type="binding site" evidence="5">
    <location>
        <position position="43"/>
    </location>
    <ligand>
        <name>S-adenosyl-L-methionine</name>
        <dbReference type="ChEBI" id="CHEBI:59789"/>
    </ligand>
</feature>